<feature type="transmembrane region" description="Helical" evidence="8">
    <location>
        <begin position="196"/>
        <end position="219"/>
    </location>
</feature>
<feature type="transmembrane region" description="Helical" evidence="8">
    <location>
        <begin position="45"/>
        <end position="63"/>
    </location>
</feature>
<keyword evidence="6 8" id="KW-1133">Transmembrane helix</keyword>
<evidence type="ECO:0000259" key="9">
    <source>
        <dbReference type="PROSITE" id="PS51012"/>
    </source>
</evidence>
<evidence type="ECO:0000256" key="3">
    <source>
        <dbReference type="ARBA" id="ARBA00022448"/>
    </source>
</evidence>
<evidence type="ECO:0000313" key="11">
    <source>
        <dbReference type="Proteomes" id="UP000824225"/>
    </source>
</evidence>
<evidence type="ECO:0000256" key="4">
    <source>
        <dbReference type="ARBA" id="ARBA00022475"/>
    </source>
</evidence>
<dbReference type="GO" id="GO:0005886">
    <property type="term" value="C:plasma membrane"/>
    <property type="evidence" value="ECO:0007669"/>
    <property type="project" value="UniProtKB-SubCell"/>
</dbReference>
<gene>
    <name evidence="10" type="ORF">H9962_07140</name>
</gene>
<dbReference type="PANTHER" id="PTHR30294">
    <property type="entry name" value="MEMBRANE COMPONENT OF ABC TRANSPORTER YHHJ-RELATED"/>
    <property type="match status" value="1"/>
</dbReference>
<evidence type="ECO:0000256" key="8">
    <source>
        <dbReference type="SAM" id="Phobius"/>
    </source>
</evidence>
<evidence type="ECO:0000313" key="10">
    <source>
        <dbReference type="EMBL" id="HJA08948.1"/>
    </source>
</evidence>
<keyword evidence="4" id="KW-1003">Cell membrane</keyword>
<accession>A0A9D2HCY3</accession>
<evidence type="ECO:0000256" key="2">
    <source>
        <dbReference type="ARBA" id="ARBA00007783"/>
    </source>
</evidence>
<comment type="subcellular location">
    <subcellularLocation>
        <location evidence="1">Cell membrane</location>
        <topology evidence="1">Multi-pass membrane protein</topology>
    </subcellularLocation>
</comment>
<keyword evidence="5 8" id="KW-0812">Transmembrane</keyword>
<evidence type="ECO:0000256" key="6">
    <source>
        <dbReference type="ARBA" id="ARBA00022989"/>
    </source>
</evidence>
<keyword evidence="3" id="KW-0813">Transport</keyword>
<dbReference type="InterPro" id="IPR047817">
    <property type="entry name" value="ABC2_TM_bact-type"/>
</dbReference>
<evidence type="ECO:0000256" key="5">
    <source>
        <dbReference type="ARBA" id="ARBA00022692"/>
    </source>
</evidence>
<dbReference type="PROSITE" id="PS51257">
    <property type="entry name" value="PROKAR_LIPOPROTEIN"/>
    <property type="match status" value="1"/>
</dbReference>
<evidence type="ECO:0000256" key="1">
    <source>
        <dbReference type="ARBA" id="ARBA00004651"/>
    </source>
</evidence>
<dbReference type="AlphaFoldDB" id="A0A9D2HCY3"/>
<comment type="caution">
    <text evidence="10">The sequence shown here is derived from an EMBL/GenBank/DDBJ whole genome shotgun (WGS) entry which is preliminary data.</text>
</comment>
<feature type="transmembrane region" description="Helical" evidence="8">
    <location>
        <begin position="307"/>
        <end position="327"/>
    </location>
</feature>
<sequence length="392" mass="42381">MSSDRARAHSPHPVTSLTVSCAWGGRLLALIGKEGRQILRDPSSWLVAFVLPCLFLLFFGYAVSLDADNLRLAVIDESGGAKAHGLGLSFAHSPHFRLVPAASRQEAARMMGDSIVQGVLVLPSHFDARLAAGRDAPAQLLVDGSEPNTANFINAYTRGVVAAWQAAEAAGEGMDARPPLSTEPAFWYNNAAKSRWALVPGSITIVMTLIGTLLTSLVITREWERGTMEALFASPVSRLQILLSKLVPYYLLAMLSMMLCTLAGVWLFGVPLRGSAGALALLTTAFLMPALGQGLLVSSLFRSQLPAAMTGFLSGLMPSLILSGLLFDIQSMPKAIQYITYLIPARYFNVSLQTLFLAGDVWPLFIESMVYMAGLGGLFFILTYRRLVKRLD</sequence>
<dbReference type="InterPro" id="IPR013525">
    <property type="entry name" value="ABC2_TM"/>
</dbReference>
<evidence type="ECO:0000256" key="7">
    <source>
        <dbReference type="ARBA" id="ARBA00023136"/>
    </source>
</evidence>
<dbReference type="InterPro" id="IPR051449">
    <property type="entry name" value="ABC-2_transporter_component"/>
</dbReference>
<keyword evidence="7 8" id="KW-0472">Membrane</keyword>
<feature type="domain" description="ABC transmembrane type-2" evidence="9">
    <location>
        <begin position="150"/>
        <end position="390"/>
    </location>
</feature>
<name>A0A9D2HCY3_9BACT</name>
<dbReference type="Pfam" id="PF12698">
    <property type="entry name" value="ABC2_membrane_3"/>
    <property type="match status" value="1"/>
</dbReference>
<dbReference type="EMBL" id="DXAN01000023">
    <property type="protein sequence ID" value="HJA08948.1"/>
    <property type="molecule type" value="Genomic_DNA"/>
</dbReference>
<feature type="transmembrane region" description="Helical" evidence="8">
    <location>
        <begin position="364"/>
        <end position="384"/>
    </location>
</feature>
<proteinExistence type="inferred from homology"/>
<dbReference type="Proteomes" id="UP000824225">
    <property type="component" value="Unassembled WGS sequence"/>
</dbReference>
<reference evidence="10" key="1">
    <citation type="journal article" date="2021" name="PeerJ">
        <title>Extensive microbial diversity within the chicken gut microbiome revealed by metagenomics and culture.</title>
        <authorList>
            <person name="Gilroy R."/>
            <person name="Ravi A."/>
            <person name="Getino M."/>
            <person name="Pursley I."/>
            <person name="Horton D.L."/>
            <person name="Alikhan N.F."/>
            <person name="Baker D."/>
            <person name="Gharbi K."/>
            <person name="Hall N."/>
            <person name="Watson M."/>
            <person name="Adriaenssens E.M."/>
            <person name="Foster-Nyarko E."/>
            <person name="Jarju S."/>
            <person name="Secka A."/>
            <person name="Antonio M."/>
            <person name="Oren A."/>
            <person name="Chaudhuri R.R."/>
            <person name="La Ragione R."/>
            <person name="Hildebrand F."/>
            <person name="Pallen M.J."/>
        </authorList>
    </citation>
    <scope>NUCLEOTIDE SEQUENCE</scope>
    <source>
        <strain evidence="10">CHK186-16707</strain>
    </source>
</reference>
<feature type="transmembrane region" description="Helical" evidence="8">
    <location>
        <begin position="280"/>
        <end position="301"/>
    </location>
</feature>
<dbReference type="PANTHER" id="PTHR30294:SF29">
    <property type="entry name" value="MULTIDRUG ABC TRANSPORTER PERMEASE YBHS-RELATED"/>
    <property type="match status" value="1"/>
</dbReference>
<dbReference type="PROSITE" id="PS51012">
    <property type="entry name" value="ABC_TM2"/>
    <property type="match status" value="1"/>
</dbReference>
<protein>
    <submittedName>
        <fullName evidence="10">ABC transporter permease</fullName>
    </submittedName>
</protein>
<reference evidence="10" key="2">
    <citation type="submission" date="2021-04" db="EMBL/GenBank/DDBJ databases">
        <authorList>
            <person name="Gilroy R."/>
        </authorList>
    </citation>
    <scope>NUCLEOTIDE SEQUENCE</scope>
    <source>
        <strain evidence="10">CHK186-16707</strain>
    </source>
</reference>
<organism evidence="10 11">
    <name type="scientific">Candidatus Mailhella merdigallinarum</name>
    <dbReference type="NCBI Taxonomy" id="2838658"/>
    <lineage>
        <taxon>Bacteria</taxon>
        <taxon>Pseudomonadati</taxon>
        <taxon>Thermodesulfobacteriota</taxon>
        <taxon>Desulfovibrionia</taxon>
        <taxon>Desulfovibrionales</taxon>
        <taxon>Desulfovibrionaceae</taxon>
        <taxon>Mailhella</taxon>
    </lineage>
</organism>
<comment type="similarity">
    <text evidence="2">Belongs to the ABC-2 integral membrane protein family.</text>
</comment>
<dbReference type="GO" id="GO:0140359">
    <property type="term" value="F:ABC-type transporter activity"/>
    <property type="evidence" value="ECO:0007669"/>
    <property type="project" value="InterPro"/>
</dbReference>
<feature type="transmembrane region" description="Helical" evidence="8">
    <location>
        <begin position="247"/>
        <end position="268"/>
    </location>
</feature>